<sequence>MAERLTKIFYILSAGGTFFGALAVGRSYMSGNKYTGTEEMYGKTVVITGANRGIGKETAKNLAKRGARVIMACKDMEKCKEARNDIYNQTFNKNVECRLCDLASLESIKNFSDQIKKEEKFLHVLINNAGVMWCPKSLTKEGFERHLGVNYLGHFYLTHQLLPKLIESSPSRVINISCKDHIKGKINFDDLNSSKNYDQEEAYNQSKLANVMFSNELAERIKDYGVTVNCVDPGYSYTDLMRNSSVYKSPYSPVSFFFKMFLKTAEMAAQSVIYTAVSPRYETETAKYIKDFQEIEPSEEALNKQDSKRLWLISEKWTRLK</sequence>
<keyword evidence="1" id="KW-0560">Oxidoreductase</keyword>
<dbReference type="SUPFAM" id="SSF51735">
    <property type="entry name" value="NAD(P)-binding Rossmann-fold domains"/>
    <property type="match status" value="1"/>
</dbReference>
<dbReference type="AlphaFoldDB" id="A0A814DQS4"/>
<dbReference type="PANTHER" id="PTHR43157">
    <property type="entry name" value="PHOSPHATIDYLINOSITOL-GLYCAN BIOSYNTHESIS CLASS F PROTEIN-RELATED"/>
    <property type="match status" value="1"/>
</dbReference>
<dbReference type="OrthoDB" id="191139at2759"/>
<evidence type="ECO:0000313" key="2">
    <source>
        <dbReference type="EMBL" id="CAF0957833.1"/>
    </source>
</evidence>
<organism evidence="2 3">
    <name type="scientific">Brachionus calyciflorus</name>
    <dbReference type="NCBI Taxonomy" id="104777"/>
    <lineage>
        <taxon>Eukaryota</taxon>
        <taxon>Metazoa</taxon>
        <taxon>Spiralia</taxon>
        <taxon>Gnathifera</taxon>
        <taxon>Rotifera</taxon>
        <taxon>Eurotatoria</taxon>
        <taxon>Monogononta</taxon>
        <taxon>Pseudotrocha</taxon>
        <taxon>Ploima</taxon>
        <taxon>Brachionidae</taxon>
        <taxon>Brachionus</taxon>
    </lineage>
</organism>
<evidence type="ECO:0008006" key="4">
    <source>
        <dbReference type="Google" id="ProtNLM"/>
    </source>
</evidence>
<accession>A0A814DQS4</accession>
<dbReference type="PANTHER" id="PTHR43157:SF31">
    <property type="entry name" value="PHOSPHATIDYLINOSITOL-GLYCAN BIOSYNTHESIS CLASS F PROTEIN"/>
    <property type="match status" value="1"/>
</dbReference>
<reference evidence="2" key="1">
    <citation type="submission" date="2021-02" db="EMBL/GenBank/DDBJ databases">
        <authorList>
            <person name="Nowell W R."/>
        </authorList>
    </citation>
    <scope>NUCLEOTIDE SEQUENCE</scope>
    <source>
        <strain evidence="2">Ploen Becks lab</strain>
    </source>
</reference>
<gene>
    <name evidence="2" type="ORF">OXX778_LOCUS14288</name>
</gene>
<evidence type="ECO:0000256" key="1">
    <source>
        <dbReference type="ARBA" id="ARBA00023002"/>
    </source>
</evidence>
<protein>
    <recommendedName>
        <fullName evidence="4">Retinol dehydrogenase 13</fullName>
    </recommendedName>
</protein>
<proteinExistence type="predicted"/>
<dbReference type="PRINTS" id="PR00081">
    <property type="entry name" value="GDHRDH"/>
</dbReference>
<comment type="caution">
    <text evidence="2">The sequence shown here is derived from an EMBL/GenBank/DDBJ whole genome shotgun (WGS) entry which is preliminary data.</text>
</comment>
<name>A0A814DQS4_9BILA</name>
<dbReference type="Pfam" id="PF00106">
    <property type="entry name" value="adh_short"/>
    <property type="match status" value="1"/>
</dbReference>
<dbReference type="Proteomes" id="UP000663879">
    <property type="component" value="Unassembled WGS sequence"/>
</dbReference>
<dbReference type="Gene3D" id="3.40.50.720">
    <property type="entry name" value="NAD(P)-binding Rossmann-like Domain"/>
    <property type="match status" value="1"/>
</dbReference>
<dbReference type="GO" id="GO:0016491">
    <property type="term" value="F:oxidoreductase activity"/>
    <property type="evidence" value="ECO:0007669"/>
    <property type="project" value="UniProtKB-KW"/>
</dbReference>
<dbReference type="InterPro" id="IPR002347">
    <property type="entry name" value="SDR_fam"/>
</dbReference>
<dbReference type="InterPro" id="IPR036291">
    <property type="entry name" value="NAD(P)-bd_dom_sf"/>
</dbReference>
<evidence type="ECO:0000313" key="3">
    <source>
        <dbReference type="Proteomes" id="UP000663879"/>
    </source>
</evidence>
<keyword evidence="3" id="KW-1185">Reference proteome</keyword>
<dbReference type="EMBL" id="CAJNOC010002913">
    <property type="protein sequence ID" value="CAF0957833.1"/>
    <property type="molecule type" value="Genomic_DNA"/>
</dbReference>